<dbReference type="InterPro" id="IPR007016">
    <property type="entry name" value="O-antigen_ligase-rel_domated"/>
</dbReference>
<evidence type="ECO:0000313" key="9">
    <source>
        <dbReference type="EMBL" id="PJE68507.1"/>
    </source>
</evidence>
<dbReference type="PANTHER" id="PTHR37422:SF13">
    <property type="entry name" value="LIPOPOLYSACCHARIDE BIOSYNTHESIS PROTEIN PA4999-RELATED"/>
    <property type="match status" value="1"/>
</dbReference>
<keyword evidence="3 7" id="KW-1133">Transmembrane helix</keyword>
<keyword evidence="5" id="KW-0802">TPR repeat</keyword>
<feature type="region of interest" description="Disordered" evidence="6">
    <location>
        <begin position="596"/>
        <end position="636"/>
    </location>
</feature>
<dbReference type="InterPro" id="IPR051533">
    <property type="entry name" value="WaaL-like"/>
</dbReference>
<proteinExistence type="predicted"/>
<feature type="non-terminal residue" evidence="9">
    <location>
        <position position="1"/>
    </location>
</feature>
<feature type="transmembrane region" description="Helical" evidence="7">
    <location>
        <begin position="94"/>
        <end position="113"/>
    </location>
</feature>
<evidence type="ECO:0000256" key="2">
    <source>
        <dbReference type="ARBA" id="ARBA00022692"/>
    </source>
</evidence>
<dbReference type="Gene3D" id="1.25.40.10">
    <property type="entry name" value="Tetratricopeptide repeat domain"/>
    <property type="match status" value="2"/>
</dbReference>
<dbReference type="Proteomes" id="UP000229500">
    <property type="component" value="Unassembled WGS sequence"/>
</dbReference>
<sequence length="636" mass="71198">STKILDRIISWGLITLVFLIPLFFLPITANFYSFNKNFLLYLVVLLLLIVWGIKIAVEKKIKITRSPFNLLIILFALSQIVALIFASSNKVEPLVFDMSTGTILALTLLYFLIVNYSWSVGSISVAAIASATLLGLIAIFQFVGLGENLNFPDWMSLKLWTPAGAPLSLVSFLLVAFVLALTSFLKKFNRSVSSGLGYGLATVLISLGLIVTLFQILPGGENTPLILPYSNAWAIAIEAFKQNPLWGVGPGNFVSAFNRFRPISFNQNEFWNVRFDTSSNYLLHLLTVSGVIGLITFVWLTLKILKSAKKITKNSLYLSIFISLLLLFFLPFNFLILFVFFVLLSLWAAQKAEKEEVTQSIPGKWALVPLALIVLLAGVTFYFGGRAYLAEVYFRRSLVALSQNRGIEVYNYQIKAIELNPRITNYRIAYSQTNFALANSLAQQADLSDQERANISQLIQQAIREAKLATVLNPTRADTWENLGQLYRNLINFAQDADQWAIVALQEAIRTDPISPRIRLNLGGLFYGLKNYEAASRHFENAVDLKPDYANGFYNLAAAYREQEKYLQAHQAMQIVLNLLPLNSPDYQKAKEELDELAKKLPSTQATPSVQPQIQPEEVLTEPESLPSPALEPPLE</sequence>
<evidence type="ECO:0000259" key="8">
    <source>
        <dbReference type="Pfam" id="PF04932"/>
    </source>
</evidence>
<evidence type="ECO:0000256" key="7">
    <source>
        <dbReference type="SAM" id="Phobius"/>
    </source>
</evidence>
<feature type="domain" description="O-antigen ligase-related" evidence="8">
    <location>
        <begin position="169"/>
        <end position="298"/>
    </location>
</feature>
<evidence type="ECO:0000313" key="10">
    <source>
        <dbReference type="Proteomes" id="UP000229500"/>
    </source>
</evidence>
<accession>A0A2M8L4R3</accession>
<feature type="transmembrane region" description="Helical" evidence="7">
    <location>
        <begin position="163"/>
        <end position="184"/>
    </location>
</feature>
<feature type="transmembrane region" description="Helical" evidence="7">
    <location>
        <begin position="196"/>
        <end position="217"/>
    </location>
</feature>
<dbReference type="InterPro" id="IPR011990">
    <property type="entry name" value="TPR-like_helical_dom_sf"/>
</dbReference>
<feature type="repeat" description="TPR" evidence="5">
    <location>
        <begin position="550"/>
        <end position="583"/>
    </location>
</feature>
<dbReference type="SMART" id="SM00028">
    <property type="entry name" value="TPR"/>
    <property type="match status" value="4"/>
</dbReference>
<feature type="transmembrane region" description="Helical" evidence="7">
    <location>
        <begin position="12"/>
        <end position="32"/>
    </location>
</feature>
<evidence type="ECO:0000256" key="1">
    <source>
        <dbReference type="ARBA" id="ARBA00004141"/>
    </source>
</evidence>
<feature type="transmembrane region" description="Helical" evidence="7">
    <location>
        <begin position="69"/>
        <end position="88"/>
    </location>
</feature>
<name>A0A2M8L4R3_9BACT</name>
<evidence type="ECO:0000256" key="5">
    <source>
        <dbReference type="PROSITE-ProRule" id="PRU00339"/>
    </source>
</evidence>
<evidence type="ECO:0000256" key="3">
    <source>
        <dbReference type="ARBA" id="ARBA00022989"/>
    </source>
</evidence>
<feature type="repeat" description="TPR" evidence="5">
    <location>
        <begin position="516"/>
        <end position="549"/>
    </location>
</feature>
<dbReference type="EMBL" id="PFEL01000124">
    <property type="protein sequence ID" value="PJE68507.1"/>
    <property type="molecule type" value="Genomic_DNA"/>
</dbReference>
<protein>
    <recommendedName>
        <fullName evidence="8">O-antigen ligase-related domain-containing protein</fullName>
    </recommendedName>
</protein>
<feature type="transmembrane region" description="Helical" evidence="7">
    <location>
        <begin position="367"/>
        <end position="389"/>
    </location>
</feature>
<keyword evidence="2 7" id="KW-0812">Transmembrane</keyword>
<dbReference type="AlphaFoldDB" id="A0A2M8L4R3"/>
<dbReference type="PANTHER" id="PTHR37422">
    <property type="entry name" value="TEICHURONIC ACID BIOSYNTHESIS PROTEIN TUAE"/>
    <property type="match status" value="1"/>
</dbReference>
<feature type="transmembrane region" description="Helical" evidence="7">
    <location>
        <begin position="38"/>
        <end position="57"/>
    </location>
</feature>
<comment type="subcellular location">
    <subcellularLocation>
        <location evidence="1">Membrane</location>
        <topology evidence="1">Multi-pass membrane protein</topology>
    </subcellularLocation>
</comment>
<evidence type="ECO:0000256" key="6">
    <source>
        <dbReference type="SAM" id="MobiDB-lite"/>
    </source>
</evidence>
<feature type="compositionally biased region" description="Polar residues" evidence="6">
    <location>
        <begin position="602"/>
        <end position="614"/>
    </location>
</feature>
<feature type="transmembrane region" description="Helical" evidence="7">
    <location>
        <begin position="120"/>
        <end position="143"/>
    </location>
</feature>
<gene>
    <name evidence="9" type="ORF">COU96_03305</name>
</gene>
<comment type="caution">
    <text evidence="9">The sequence shown here is derived from an EMBL/GenBank/DDBJ whole genome shotgun (WGS) entry which is preliminary data.</text>
</comment>
<feature type="transmembrane region" description="Helical" evidence="7">
    <location>
        <begin position="314"/>
        <end position="347"/>
    </location>
</feature>
<reference evidence="10" key="1">
    <citation type="submission" date="2017-09" db="EMBL/GenBank/DDBJ databases">
        <title>Depth-based differentiation of microbial function through sediment-hosted aquifers and enrichment of novel symbionts in the deep terrestrial subsurface.</title>
        <authorList>
            <person name="Probst A.J."/>
            <person name="Ladd B."/>
            <person name="Jarett J.K."/>
            <person name="Geller-Mcgrath D.E."/>
            <person name="Sieber C.M.K."/>
            <person name="Emerson J.B."/>
            <person name="Anantharaman K."/>
            <person name="Thomas B.C."/>
            <person name="Malmstrom R."/>
            <person name="Stieglmeier M."/>
            <person name="Klingl A."/>
            <person name="Woyke T."/>
            <person name="Ryan C.M."/>
            <person name="Banfield J.F."/>
        </authorList>
    </citation>
    <scope>NUCLEOTIDE SEQUENCE [LARGE SCALE GENOMIC DNA]</scope>
</reference>
<organism evidence="9 10">
    <name type="scientific">Candidatus Shapirobacteria bacterium CG10_big_fil_rev_8_21_14_0_10_38_14</name>
    <dbReference type="NCBI Taxonomy" id="1974483"/>
    <lineage>
        <taxon>Bacteria</taxon>
        <taxon>Candidatus Shapironibacteriota</taxon>
    </lineage>
</organism>
<dbReference type="Pfam" id="PF04932">
    <property type="entry name" value="Wzy_C"/>
    <property type="match status" value="1"/>
</dbReference>
<dbReference type="InterPro" id="IPR019734">
    <property type="entry name" value="TPR_rpt"/>
</dbReference>
<dbReference type="GO" id="GO:0016020">
    <property type="term" value="C:membrane"/>
    <property type="evidence" value="ECO:0007669"/>
    <property type="project" value="UniProtKB-SubCell"/>
</dbReference>
<feature type="non-terminal residue" evidence="9">
    <location>
        <position position="636"/>
    </location>
</feature>
<evidence type="ECO:0000256" key="4">
    <source>
        <dbReference type="ARBA" id="ARBA00023136"/>
    </source>
</evidence>
<keyword evidence="4 7" id="KW-0472">Membrane</keyword>
<feature type="transmembrane region" description="Helical" evidence="7">
    <location>
        <begin position="281"/>
        <end position="302"/>
    </location>
</feature>
<dbReference type="PROSITE" id="PS50005">
    <property type="entry name" value="TPR"/>
    <property type="match status" value="2"/>
</dbReference>
<dbReference type="SUPFAM" id="SSF48452">
    <property type="entry name" value="TPR-like"/>
    <property type="match status" value="1"/>
</dbReference>